<dbReference type="PANTHER" id="PTHR33121">
    <property type="entry name" value="CYCLIC DI-GMP PHOSPHODIESTERASE PDEF"/>
    <property type="match status" value="1"/>
</dbReference>
<dbReference type="CDD" id="cd01948">
    <property type="entry name" value="EAL"/>
    <property type="match status" value="1"/>
</dbReference>
<evidence type="ECO:0000313" key="2">
    <source>
        <dbReference type="EMBL" id="MFC6674135.1"/>
    </source>
</evidence>
<evidence type="ECO:0000313" key="3">
    <source>
        <dbReference type="Proteomes" id="UP001596422"/>
    </source>
</evidence>
<feature type="domain" description="EAL" evidence="1">
    <location>
        <begin position="1"/>
        <end position="224"/>
    </location>
</feature>
<dbReference type="PANTHER" id="PTHR33121:SF70">
    <property type="entry name" value="SIGNALING PROTEIN YKOW"/>
    <property type="match status" value="1"/>
</dbReference>
<comment type="caution">
    <text evidence="2">The sequence shown here is derived from an EMBL/GenBank/DDBJ whole genome shotgun (WGS) entry which is preliminary data.</text>
</comment>
<dbReference type="SUPFAM" id="SSF141868">
    <property type="entry name" value="EAL domain-like"/>
    <property type="match status" value="1"/>
</dbReference>
<dbReference type="InterPro" id="IPR050706">
    <property type="entry name" value="Cyclic-di-GMP_PDE-like"/>
</dbReference>
<dbReference type="Gene3D" id="3.20.20.450">
    <property type="entry name" value="EAL domain"/>
    <property type="match status" value="1"/>
</dbReference>
<dbReference type="EMBL" id="JBHSWE010000002">
    <property type="protein sequence ID" value="MFC6674135.1"/>
    <property type="molecule type" value="Genomic_DNA"/>
</dbReference>
<proteinExistence type="predicted"/>
<gene>
    <name evidence="2" type="ORF">ACFQDL_31550</name>
</gene>
<dbReference type="InterPro" id="IPR001633">
    <property type="entry name" value="EAL_dom"/>
</dbReference>
<dbReference type="PROSITE" id="PS50883">
    <property type="entry name" value="EAL"/>
    <property type="match status" value="1"/>
</dbReference>
<dbReference type="Pfam" id="PF00563">
    <property type="entry name" value="EAL"/>
    <property type="match status" value="1"/>
</dbReference>
<protein>
    <submittedName>
        <fullName evidence="2">EAL domain-containing protein</fullName>
    </submittedName>
</protein>
<keyword evidence="3" id="KW-1185">Reference proteome</keyword>
<dbReference type="Proteomes" id="UP001596422">
    <property type="component" value="Unassembled WGS sequence"/>
</dbReference>
<name>A0ABW2A9A9_9GAMM</name>
<reference evidence="3" key="1">
    <citation type="journal article" date="2019" name="Int. J. Syst. Evol. Microbiol.">
        <title>The Global Catalogue of Microorganisms (GCM) 10K type strain sequencing project: providing services to taxonomists for standard genome sequencing and annotation.</title>
        <authorList>
            <consortium name="The Broad Institute Genomics Platform"/>
            <consortium name="The Broad Institute Genome Sequencing Center for Infectious Disease"/>
            <person name="Wu L."/>
            <person name="Ma J."/>
        </authorList>
    </citation>
    <scope>NUCLEOTIDE SEQUENCE [LARGE SCALE GENOMIC DNA]</scope>
    <source>
        <strain evidence="3">NBRC 111756</strain>
    </source>
</reference>
<dbReference type="SMART" id="SM00052">
    <property type="entry name" value="EAL"/>
    <property type="match status" value="1"/>
</dbReference>
<dbReference type="InterPro" id="IPR035919">
    <property type="entry name" value="EAL_sf"/>
</dbReference>
<dbReference type="RefSeq" id="WP_379913817.1">
    <property type="nucleotide sequence ID" value="NZ_JBHSWE010000002.1"/>
</dbReference>
<sequence>MIIPMFQPVKSTTTGDIVGAEVLIRWLFDGVYYSPSDVRVEIRWGDIDKAMILLLIKNIDAIDKRYNQIMVNVSEDTLKSDHLFHSWCKQVRRFNMLSRTEFMVEVTEGVSDTTILRRWDALKKLGASLVMDDYGHQNSSLDRLVSYPWDACKFDVKRVAGTDRKDAEGLQFCRDKGIRIIGEQVETERLASQAAVLGIKLQQGYLHGRAELLDGWVTHEVKEAIAVP</sequence>
<organism evidence="2 3">
    <name type="scientific">Marinobacterium aestuariivivens</name>
    <dbReference type="NCBI Taxonomy" id="1698799"/>
    <lineage>
        <taxon>Bacteria</taxon>
        <taxon>Pseudomonadati</taxon>
        <taxon>Pseudomonadota</taxon>
        <taxon>Gammaproteobacteria</taxon>
        <taxon>Oceanospirillales</taxon>
        <taxon>Oceanospirillaceae</taxon>
        <taxon>Marinobacterium</taxon>
    </lineage>
</organism>
<accession>A0ABW2A9A9</accession>
<evidence type="ECO:0000259" key="1">
    <source>
        <dbReference type="PROSITE" id="PS50883"/>
    </source>
</evidence>